<name>A0A835XT85_9CHLO</name>
<sequence length="304" mass="34583">MILLRKSLELVGANLLPTTPTQVYIFAAARKVERVAASLGALANQSHIKILPLTNASWTVPYMGEEAWWHGHYTVDYRLMGDWRLAFLPQFVRDMGHRYVLQLDDDSFITGPVGSNLVELFDSNKLVLGARKKSHETSYNSWGLPELARYFIVTHKMVPTQLFEHCEPPSLAGLYTAFEEKEAERFLTPQQVDTIGKIQLPTTGGWDKAVLFGNCVMYSIDWWFSPLVSRFVQLCRATGGHFTYRWNEQAVIGMLWQIFVDPNQFKLFDFPYEHRYLANHFVKEVEGEGTGEEPDGAEGAVAKA</sequence>
<keyword evidence="2" id="KW-1185">Reference proteome</keyword>
<dbReference type="Proteomes" id="UP000612055">
    <property type="component" value="Unassembled WGS sequence"/>
</dbReference>
<reference evidence="1" key="1">
    <citation type="journal article" date="2020" name="bioRxiv">
        <title>Comparative genomics of Chlamydomonas.</title>
        <authorList>
            <person name="Craig R.J."/>
            <person name="Hasan A.R."/>
            <person name="Ness R.W."/>
            <person name="Keightley P.D."/>
        </authorList>
    </citation>
    <scope>NUCLEOTIDE SEQUENCE</scope>
    <source>
        <strain evidence="1">CCAP 11/70</strain>
    </source>
</reference>
<dbReference type="Gene3D" id="3.90.550.10">
    <property type="entry name" value="Spore Coat Polysaccharide Biosynthesis Protein SpsA, Chain A"/>
    <property type="match status" value="1"/>
</dbReference>
<dbReference type="InterPro" id="IPR029044">
    <property type="entry name" value="Nucleotide-diphossugar_trans"/>
</dbReference>
<dbReference type="AlphaFoldDB" id="A0A835XT85"/>
<protein>
    <submittedName>
        <fullName evidence="1">Uncharacterized protein</fullName>
    </submittedName>
</protein>
<accession>A0A835XT85</accession>
<evidence type="ECO:0000313" key="1">
    <source>
        <dbReference type="EMBL" id="KAG2485554.1"/>
    </source>
</evidence>
<gene>
    <name evidence="1" type="ORF">HYH03_015720</name>
</gene>
<comment type="caution">
    <text evidence="1">The sequence shown here is derived from an EMBL/GenBank/DDBJ whole genome shotgun (WGS) entry which is preliminary data.</text>
</comment>
<dbReference type="EMBL" id="JAEHOE010000127">
    <property type="protein sequence ID" value="KAG2485554.1"/>
    <property type="molecule type" value="Genomic_DNA"/>
</dbReference>
<proteinExistence type="predicted"/>
<dbReference type="OrthoDB" id="523134at2759"/>
<organism evidence="1 2">
    <name type="scientific">Edaphochlamys debaryana</name>
    <dbReference type="NCBI Taxonomy" id="47281"/>
    <lineage>
        <taxon>Eukaryota</taxon>
        <taxon>Viridiplantae</taxon>
        <taxon>Chlorophyta</taxon>
        <taxon>core chlorophytes</taxon>
        <taxon>Chlorophyceae</taxon>
        <taxon>CS clade</taxon>
        <taxon>Chlamydomonadales</taxon>
        <taxon>Chlamydomonadales incertae sedis</taxon>
        <taxon>Edaphochlamys</taxon>
    </lineage>
</organism>
<evidence type="ECO:0000313" key="2">
    <source>
        <dbReference type="Proteomes" id="UP000612055"/>
    </source>
</evidence>